<evidence type="ECO:0000313" key="1">
    <source>
        <dbReference type="EMBL" id="NEW47945.1"/>
    </source>
</evidence>
<protein>
    <submittedName>
        <fullName evidence="1">Transposase</fullName>
    </submittedName>
</protein>
<dbReference type="EMBL" id="JAAGUZ010000111">
    <property type="protein sequence ID" value="NEW47945.1"/>
    <property type="molecule type" value="Genomic_DNA"/>
</dbReference>
<evidence type="ECO:0000313" key="2">
    <source>
        <dbReference type="Proteomes" id="UP000468928"/>
    </source>
</evidence>
<dbReference type="Proteomes" id="UP000468928">
    <property type="component" value="Unassembled WGS sequence"/>
</dbReference>
<accession>A0A6P1DB19</accession>
<sequence length="21" mass="2431">MQLSPRIRDLGRIALYRPFGA</sequence>
<organism evidence="1 2">
    <name type="scientific">Nocardia cyriacigeorgica</name>
    <dbReference type="NCBI Taxonomy" id="135487"/>
    <lineage>
        <taxon>Bacteria</taxon>
        <taxon>Bacillati</taxon>
        <taxon>Actinomycetota</taxon>
        <taxon>Actinomycetes</taxon>
        <taxon>Mycobacteriales</taxon>
        <taxon>Nocardiaceae</taxon>
        <taxon>Nocardia</taxon>
    </lineage>
</organism>
<name>A0A6P1DB19_9NOCA</name>
<reference evidence="1 2" key="1">
    <citation type="submission" date="2020-01" db="EMBL/GenBank/DDBJ databases">
        <title>Genetics and antimicrobial susceptibilities of Nocardia species isolated from the soil; a comparison with species isolated from humans.</title>
        <authorList>
            <person name="Carrasco G."/>
            <person name="Monzon S."/>
            <person name="Sansegundo M."/>
            <person name="Garcia E."/>
            <person name="Garrido N."/>
            <person name="Medina M.J."/>
            <person name="Villalon P."/>
            <person name="Ramirez-Arocha A.C."/>
            <person name="Jimenez P."/>
            <person name="Cuesta I."/>
            <person name="Valdezate S."/>
        </authorList>
    </citation>
    <scope>NUCLEOTIDE SEQUENCE [LARGE SCALE GENOMIC DNA]</scope>
    <source>
        <strain evidence="1 2">CNM20110639</strain>
    </source>
</reference>
<gene>
    <name evidence="1" type="ORF">GV789_26455</name>
</gene>
<proteinExistence type="predicted"/>
<dbReference type="AlphaFoldDB" id="A0A6P1DB19"/>
<comment type="caution">
    <text evidence="1">The sequence shown here is derived from an EMBL/GenBank/DDBJ whole genome shotgun (WGS) entry which is preliminary data.</text>
</comment>